<name>H1YIG0_9SPHI</name>
<evidence type="ECO:0000256" key="6">
    <source>
        <dbReference type="ARBA" id="ARBA00022989"/>
    </source>
</evidence>
<keyword evidence="8 9" id="KW-0472">Membrane</keyword>
<organism evidence="10 11">
    <name type="scientific">Mucilaginibacter paludis DSM 18603</name>
    <dbReference type="NCBI Taxonomy" id="714943"/>
    <lineage>
        <taxon>Bacteria</taxon>
        <taxon>Pseudomonadati</taxon>
        <taxon>Bacteroidota</taxon>
        <taxon>Sphingobacteriia</taxon>
        <taxon>Sphingobacteriales</taxon>
        <taxon>Sphingobacteriaceae</taxon>
        <taxon>Mucilaginibacter</taxon>
    </lineage>
</organism>
<dbReference type="Pfam" id="PF02416">
    <property type="entry name" value="TatA_B_E"/>
    <property type="match status" value="1"/>
</dbReference>
<protein>
    <recommendedName>
        <fullName evidence="9">Sec-independent protein translocase protein TatA</fullName>
    </recommendedName>
</protein>
<keyword evidence="2 9" id="KW-0813">Transport</keyword>
<evidence type="ECO:0000256" key="5">
    <source>
        <dbReference type="ARBA" id="ARBA00022927"/>
    </source>
</evidence>
<dbReference type="InterPro" id="IPR003369">
    <property type="entry name" value="TatA/B/E"/>
</dbReference>
<dbReference type="EMBL" id="CM001403">
    <property type="protein sequence ID" value="EHQ27573.1"/>
    <property type="molecule type" value="Genomic_DNA"/>
</dbReference>
<dbReference type="Gene3D" id="1.20.5.3310">
    <property type="match status" value="1"/>
</dbReference>
<dbReference type="PANTHER" id="PTHR42982:SF1">
    <property type="entry name" value="SEC-INDEPENDENT PROTEIN TRANSLOCASE PROTEIN TATA"/>
    <property type="match status" value="1"/>
</dbReference>
<evidence type="ECO:0000256" key="4">
    <source>
        <dbReference type="ARBA" id="ARBA00022692"/>
    </source>
</evidence>
<evidence type="ECO:0000313" key="10">
    <source>
        <dbReference type="EMBL" id="EHQ27573.1"/>
    </source>
</evidence>
<reference evidence="10" key="1">
    <citation type="submission" date="2011-09" db="EMBL/GenBank/DDBJ databases">
        <title>The permanent draft genome of Mucilaginibacter paludis DSM 18603.</title>
        <authorList>
            <consortium name="US DOE Joint Genome Institute (JGI-PGF)"/>
            <person name="Lucas S."/>
            <person name="Han J."/>
            <person name="Lapidus A."/>
            <person name="Bruce D."/>
            <person name="Goodwin L."/>
            <person name="Pitluck S."/>
            <person name="Peters L."/>
            <person name="Kyrpides N."/>
            <person name="Mavromatis K."/>
            <person name="Ivanova N."/>
            <person name="Mikhailova N."/>
            <person name="Held B."/>
            <person name="Detter J.C."/>
            <person name="Tapia R."/>
            <person name="Han C."/>
            <person name="Land M."/>
            <person name="Hauser L."/>
            <person name="Markowitz V."/>
            <person name="Cheng J.-F."/>
            <person name="Hugenholtz P."/>
            <person name="Woyke T."/>
            <person name="Wu D."/>
            <person name="Tindall B."/>
            <person name="Brambilla E."/>
            <person name="Klenk H.-P."/>
            <person name="Eisen J.A."/>
        </authorList>
    </citation>
    <scope>NUCLEOTIDE SEQUENCE [LARGE SCALE GENOMIC DNA]</scope>
    <source>
        <strain evidence="10">DSM 18603</strain>
    </source>
</reference>
<evidence type="ECO:0000256" key="3">
    <source>
        <dbReference type="ARBA" id="ARBA00022475"/>
    </source>
</evidence>
<dbReference type="GO" id="GO:0033281">
    <property type="term" value="C:TAT protein transport complex"/>
    <property type="evidence" value="ECO:0007669"/>
    <property type="project" value="UniProtKB-UniRule"/>
</dbReference>
<gene>
    <name evidence="9" type="primary">tatA</name>
    <name evidence="10" type="ORF">Mucpa_3474</name>
</gene>
<comment type="similarity">
    <text evidence="9">Belongs to the TatA/E family.</text>
</comment>
<evidence type="ECO:0000313" key="11">
    <source>
        <dbReference type="Proteomes" id="UP000002774"/>
    </source>
</evidence>
<keyword evidence="5 9" id="KW-0653">Protein transport</keyword>
<dbReference type="HAMAP" id="MF_00236">
    <property type="entry name" value="TatA_E"/>
    <property type="match status" value="1"/>
</dbReference>
<dbReference type="STRING" id="714943.Mucpa_3474"/>
<dbReference type="PANTHER" id="PTHR42982">
    <property type="entry name" value="SEC-INDEPENDENT PROTEIN TRANSLOCASE PROTEIN TATA"/>
    <property type="match status" value="1"/>
</dbReference>
<proteinExistence type="inferred from homology"/>
<keyword evidence="6 9" id="KW-1133">Transmembrane helix</keyword>
<keyword evidence="11" id="KW-1185">Reference proteome</keyword>
<dbReference type="InterPro" id="IPR006312">
    <property type="entry name" value="TatA/E"/>
</dbReference>
<accession>H1YIG0</accession>
<evidence type="ECO:0000256" key="9">
    <source>
        <dbReference type="HAMAP-Rule" id="MF_00236"/>
    </source>
</evidence>
<evidence type="ECO:0000256" key="8">
    <source>
        <dbReference type="ARBA" id="ARBA00023136"/>
    </source>
</evidence>
<comment type="subcellular location">
    <subcellularLocation>
        <location evidence="1 9">Cell membrane</location>
        <topology evidence="1 9">Single-pass membrane protein</topology>
    </subcellularLocation>
</comment>
<sequence>MFLSAPDITIILVIALVLFGGKKLPELARGLGSGIKEFKDATSGVKPLYDIPKAAALPAVPEANEHHPL</sequence>
<comment type="subunit">
    <text evidence="9">Forms a complex with TatC.</text>
</comment>
<keyword evidence="4 9" id="KW-0812">Transmembrane</keyword>
<dbReference type="eggNOG" id="COG1826">
    <property type="taxonomic scope" value="Bacteria"/>
</dbReference>
<evidence type="ECO:0000256" key="2">
    <source>
        <dbReference type="ARBA" id="ARBA00022448"/>
    </source>
</evidence>
<comment type="function">
    <text evidence="9">Part of the twin-arginine translocation (Tat) system that transports large folded proteins containing a characteristic twin-arginine motif in their signal peptide across membranes. TatA could form the protein-conducting channel of the Tat system.</text>
</comment>
<evidence type="ECO:0000256" key="1">
    <source>
        <dbReference type="ARBA" id="ARBA00004162"/>
    </source>
</evidence>
<evidence type="ECO:0000256" key="7">
    <source>
        <dbReference type="ARBA" id="ARBA00023010"/>
    </source>
</evidence>
<dbReference type="AlphaFoldDB" id="H1YIG0"/>
<dbReference type="HOGENOM" id="CLU_086034_6_0_10"/>
<keyword evidence="7 9" id="KW-0811">Translocation</keyword>
<dbReference type="RefSeq" id="WP_008508072.1">
    <property type="nucleotide sequence ID" value="NZ_CM001403.1"/>
</dbReference>
<dbReference type="GO" id="GO:0043953">
    <property type="term" value="P:protein transport by the Tat complex"/>
    <property type="evidence" value="ECO:0007669"/>
    <property type="project" value="UniProtKB-UniRule"/>
</dbReference>
<dbReference type="GO" id="GO:0008320">
    <property type="term" value="F:protein transmembrane transporter activity"/>
    <property type="evidence" value="ECO:0007669"/>
    <property type="project" value="UniProtKB-UniRule"/>
</dbReference>
<dbReference type="NCBIfam" id="TIGR01411">
    <property type="entry name" value="tatAE"/>
    <property type="match status" value="1"/>
</dbReference>
<dbReference type="Proteomes" id="UP000002774">
    <property type="component" value="Chromosome"/>
</dbReference>
<keyword evidence="3 9" id="KW-1003">Cell membrane</keyword>